<name>A0A8T0T9A6_PANVG</name>
<proteinExistence type="predicted"/>
<dbReference type="Proteomes" id="UP000823388">
    <property type="component" value="Chromosome 4N"/>
</dbReference>
<protein>
    <submittedName>
        <fullName evidence="2">Uncharacterized protein</fullName>
    </submittedName>
</protein>
<reference evidence="2" key="1">
    <citation type="submission" date="2020-05" db="EMBL/GenBank/DDBJ databases">
        <title>WGS assembly of Panicum virgatum.</title>
        <authorList>
            <person name="Lovell J.T."/>
            <person name="Jenkins J."/>
            <person name="Shu S."/>
            <person name="Juenger T.E."/>
            <person name="Schmutz J."/>
        </authorList>
    </citation>
    <scope>NUCLEOTIDE SEQUENCE</scope>
    <source>
        <strain evidence="2">AP13</strain>
    </source>
</reference>
<sequence>MEQQLAAPPEEGEEPKSATEVVADVIDDSTKKNMFLQNVGIKTGRPRSNVQNVQAQLEVEMKANVELRAKLDDLERRSQEKEQARLRDMEEMHNKQASLEAKLQLILDQPDQLIELMVCALLVH</sequence>
<comment type="caution">
    <text evidence="2">The sequence shown here is derived from an EMBL/GenBank/DDBJ whole genome shotgun (WGS) entry which is preliminary data.</text>
</comment>
<evidence type="ECO:0000256" key="1">
    <source>
        <dbReference type="SAM" id="Coils"/>
    </source>
</evidence>
<dbReference type="AlphaFoldDB" id="A0A8T0T9A6"/>
<evidence type="ECO:0000313" key="3">
    <source>
        <dbReference type="Proteomes" id="UP000823388"/>
    </source>
</evidence>
<accession>A0A8T0T9A6</accession>
<gene>
    <name evidence="2" type="ORF">PVAP13_4NG158782</name>
</gene>
<evidence type="ECO:0000313" key="2">
    <source>
        <dbReference type="EMBL" id="KAG2605825.1"/>
    </source>
</evidence>
<keyword evidence="3" id="KW-1185">Reference proteome</keyword>
<dbReference type="EMBL" id="CM029044">
    <property type="protein sequence ID" value="KAG2605825.1"/>
    <property type="molecule type" value="Genomic_DNA"/>
</dbReference>
<feature type="coiled-coil region" evidence="1">
    <location>
        <begin position="50"/>
        <end position="109"/>
    </location>
</feature>
<organism evidence="2 3">
    <name type="scientific">Panicum virgatum</name>
    <name type="common">Blackwell switchgrass</name>
    <dbReference type="NCBI Taxonomy" id="38727"/>
    <lineage>
        <taxon>Eukaryota</taxon>
        <taxon>Viridiplantae</taxon>
        <taxon>Streptophyta</taxon>
        <taxon>Embryophyta</taxon>
        <taxon>Tracheophyta</taxon>
        <taxon>Spermatophyta</taxon>
        <taxon>Magnoliopsida</taxon>
        <taxon>Liliopsida</taxon>
        <taxon>Poales</taxon>
        <taxon>Poaceae</taxon>
        <taxon>PACMAD clade</taxon>
        <taxon>Panicoideae</taxon>
        <taxon>Panicodae</taxon>
        <taxon>Paniceae</taxon>
        <taxon>Panicinae</taxon>
        <taxon>Panicum</taxon>
        <taxon>Panicum sect. Hiantes</taxon>
    </lineage>
</organism>
<keyword evidence="1" id="KW-0175">Coiled coil</keyword>